<comment type="caution">
    <text evidence="7">The sequence shown here is derived from an EMBL/GenBank/DDBJ whole genome shotgun (WGS) entry which is preliminary data.</text>
</comment>
<feature type="compositionally biased region" description="Low complexity" evidence="5">
    <location>
        <begin position="481"/>
        <end position="492"/>
    </location>
</feature>
<feature type="compositionally biased region" description="Pro residues" evidence="5">
    <location>
        <begin position="155"/>
        <end position="171"/>
    </location>
</feature>
<keyword evidence="1" id="KW-0547">Nucleotide-binding</keyword>
<dbReference type="Pfam" id="PF13087">
    <property type="entry name" value="AAA_12"/>
    <property type="match status" value="1"/>
</dbReference>
<feature type="compositionally biased region" description="Low complexity" evidence="5">
    <location>
        <begin position="1281"/>
        <end position="1297"/>
    </location>
</feature>
<evidence type="ECO:0000256" key="4">
    <source>
        <dbReference type="ARBA" id="ARBA00022840"/>
    </source>
</evidence>
<dbReference type="EMBL" id="JAEHOD010000002">
    <property type="protein sequence ID" value="KAG2454243.1"/>
    <property type="molecule type" value="Genomic_DNA"/>
</dbReference>
<feature type="compositionally biased region" description="Low complexity" evidence="5">
    <location>
        <begin position="130"/>
        <end position="154"/>
    </location>
</feature>
<evidence type="ECO:0000256" key="2">
    <source>
        <dbReference type="ARBA" id="ARBA00022801"/>
    </source>
</evidence>
<dbReference type="Proteomes" id="UP000613740">
    <property type="component" value="Unassembled WGS sequence"/>
</dbReference>
<feature type="compositionally biased region" description="Low complexity" evidence="5">
    <location>
        <begin position="180"/>
        <end position="232"/>
    </location>
</feature>
<dbReference type="GO" id="GO:0043139">
    <property type="term" value="F:5'-3' DNA helicase activity"/>
    <property type="evidence" value="ECO:0007669"/>
    <property type="project" value="TreeGrafter"/>
</dbReference>
<keyword evidence="2" id="KW-0378">Hydrolase</keyword>
<accession>A0A835WU24</accession>
<gene>
    <name evidence="7" type="ORF">HYH02_001277</name>
</gene>
<organism evidence="7 8">
    <name type="scientific">Chlamydomonas schloesseri</name>
    <dbReference type="NCBI Taxonomy" id="2026947"/>
    <lineage>
        <taxon>Eukaryota</taxon>
        <taxon>Viridiplantae</taxon>
        <taxon>Chlorophyta</taxon>
        <taxon>core chlorophytes</taxon>
        <taxon>Chlorophyceae</taxon>
        <taxon>CS clade</taxon>
        <taxon>Chlamydomonadales</taxon>
        <taxon>Chlamydomonadaceae</taxon>
        <taxon>Chlamydomonas</taxon>
    </lineage>
</organism>
<dbReference type="PANTHER" id="PTHR43788:SF8">
    <property type="entry name" value="DNA-BINDING PROTEIN SMUBP-2"/>
    <property type="match status" value="1"/>
</dbReference>
<feature type="compositionally biased region" description="Polar residues" evidence="5">
    <location>
        <begin position="45"/>
        <end position="55"/>
    </location>
</feature>
<dbReference type="SUPFAM" id="SSF53098">
    <property type="entry name" value="Ribonuclease H-like"/>
    <property type="match status" value="1"/>
</dbReference>
<dbReference type="PANTHER" id="PTHR43788">
    <property type="entry name" value="DNA2/NAM7 HELICASE FAMILY MEMBER"/>
    <property type="match status" value="1"/>
</dbReference>
<dbReference type="SUPFAM" id="SSF52540">
    <property type="entry name" value="P-loop containing nucleoside triphosphate hydrolases"/>
    <property type="match status" value="1"/>
</dbReference>
<feature type="compositionally biased region" description="Pro residues" evidence="5">
    <location>
        <begin position="114"/>
        <end position="123"/>
    </location>
</feature>
<dbReference type="GO" id="GO:0016787">
    <property type="term" value="F:hydrolase activity"/>
    <property type="evidence" value="ECO:0007669"/>
    <property type="project" value="UniProtKB-KW"/>
</dbReference>
<evidence type="ECO:0000256" key="1">
    <source>
        <dbReference type="ARBA" id="ARBA00022741"/>
    </source>
</evidence>
<dbReference type="OrthoDB" id="6513042at2759"/>
<keyword evidence="8" id="KW-1185">Reference proteome</keyword>
<feature type="compositionally biased region" description="Low complexity" evidence="5">
    <location>
        <begin position="17"/>
        <end position="32"/>
    </location>
</feature>
<evidence type="ECO:0000259" key="6">
    <source>
        <dbReference type="Pfam" id="PF13087"/>
    </source>
</evidence>
<evidence type="ECO:0000256" key="3">
    <source>
        <dbReference type="ARBA" id="ARBA00022806"/>
    </source>
</evidence>
<dbReference type="InterPro" id="IPR012337">
    <property type="entry name" value="RNaseH-like_sf"/>
</dbReference>
<evidence type="ECO:0000313" key="7">
    <source>
        <dbReference type="EMBL" id="KAG2454243.1"/>
    </source>
</evidence>
<feature type="compositionally biased region" description="Low complexity" evidence="5">
    <location>
        <begin position="806"/>
        <end position="826"/>
    </location>
</feature>
<dbReference type="InterPro" id="IPR027417">
    <property type="entry name" value="P-loop_NTPase"/>
</dbReference>
<dbReference type="GO" id="GO:0003676">
    <property type="term" value="F:nucleic acid binding"/>
    <property type="evidence" value="ECO:0007669"/>
    <property type="project" value="InterPro"/>
</dbReference>
<dbReference type="CDD" id="cd18808">
    <property type="entry name" value="SF1_C_Upf1"/>
    <property type="match status" value="1"/>
</dbReference>
<feature type="region of interest" description="Disordered" evidence="5">
    <location>
        <begin position="806"/>
        <end position="846"/>
    </location>
</feature>
<feature type="compositionally biased region" description="Low complexity" evidence="5">
    <location>
        <begin position="299"/>
        <end position="325"/>
    </location>
</feature>
<name>A0A835WU24_9CHLO</name>
<evidence type="ECO:0000256" key="5">
    <source>
        <dbReference type="SAM" id="MobiDB-lite"/>
    </source>
</evidence>
<dbReference type="GO" id="GO:0005524">
    <property type="term" value="F:ATP binding"/>
    <property type="evidence" value="ECO:0007669"/>
    <property type="project" value="UniProtKB-KW"/>
</dbReference>
<dbReference type="InterPro" id="IPR047187">
    <property type="entry name" value="SF1_C_Upf1"/>
</dbReference>
<feature type="compositionally biased region" description="Low complexity" evidence="5">
    <location>
        <begin position="408"/>
        <end position="420"/>
    </location>
</feature>
<feature type="region of interest" description="Disordered" evidence="5">
    <location>
        <begin position="475"/>
        <end position="501"/>
    </location>
</feature>
<feature type="compositionally biased region" description="Low complexity" evidence="5">
    <location>
        <begin position="274"/>
        <end position="291"/>
    </location>
</feature>
<dbReference type="InterPro" id="IPR041679">
    <property type="entry name" value="DNA2/NAM7-like_C"/>
</dbReference>
<feature type="region of interest" description="Disordered" evidence="5">
    <location>
        <begin position="1274"/>
        <end position="1306"/>
    </location>
</feature>
<dbReference type="Gene3D" id="3.30.420.10">
    <property type="entry name" value="Ribonuclease H-like superfamily/Ribonuclease H"/>
    <property type="match status" value="1"/>
</dbReference>
<keyword evidence="3" id="KW-0347">Helicase</keyword>
<dbReference type="InterPro" id="IPR036397">
    <property type="entry name" value="RNaseH_sf"/>
</dbReference>
<dbReference type="Pfam" id="PF13245">
    <property type="entry name" value="AAA_19"/>
    <property type="match status" value="1"/>
</dbReference>
<sequence>MGNAPSSDGAGAPSREPPTTTSVVSPTTAAPPGAREAAVHATAQHALTSDGQTAAPQLKSASAATTTQLAAAVADAGAAPRTPRVSHNGAAGSAMNRLGHNDELSLRQQQPRQAAPPPPPPQPSDFIIRSATAMPSSTAAAPSRPAAATAAPTAAAPPPQPPPAHQLPQPSPGMLRPSPSMASCASTASLSSVATSITLPTSRSGTASSGGSALSRASSAATAASLSPSRSAESLGSQHSALQLQQKTNTSAAAAASGVSQIQPKQLEQPKQKGLGASASAAAPTAGRSSAPPEPANPVSTRAVGGAGSATTTTGSSRSSSKSAVTPDLVIPLSPAVMGISALHVVTVRAEDLAPKHTGWLAAGWSRVPKPEAAAALAAALGPKAAAPAATGAAVGAAAASGSGGLAGKRSSAKGGKGSSKAGAAAAAAAKHAPLVPPKVLGFDTEFLGDQLAVVQLCAGPHVLLVQVPSSRQLAKEQSRAQQQPQAAAGKQAGKGGAVGSPQQWKAPFTLNASLKALLCTQTLQKAAAEVWQDALMVYMGFGVKMRGGLDLTVAVPPNEADKKRGRDKLGLFEIFHTFYPDAQHVAKDKKIDHSKWLASRLDEQQKRYAALNAFVSYAAGVCVLLRPGKAPPLPVDLAVPPEWEVRLAAQWVAVTQFLEAQSPLRTRHDFHSAVFKMFAKTGVAMEVRMARFNTRLRQQCWVEAALPDGRRINGRCNMARGKSATVIKLRWSDTKRDINSLAELPAQVTSIEMTDSSDTPEEAGIKRLLPMVLCGENRMRGRPLLEGVFGGGDFCFNAASAPGAATDADTSSSSSSSRQAAAAAGGKKKSKAQASVTSGSSSGALLPVGKPAGAAAVAHAEGAVRRLQINVNASQARALSEILRGACRTGQPGSREGPAVQLVQGPPGSGKTTVISHAVQVWLEQAAPRLPRLHKAGGAGSGARLMPAVACVARSNVAAKNIALALIKRGLGAKNFRLIVSQEFHYEWHEEQYWGALQSVLVLSSDLKGADMQRALLDVQVYVTTVSMLANPNFKATALHDKALSWLAVDEASQIYAADLMLPLYEYGHHLTCLSLFGDDMQLPPYGTEWDGAQIPSIFDQLSSSGGGGSSALTRLREQPGAFSVGPPLCPPAADARAVTATSAAAGSGSSPAAAAAAPASPPVVRLMLEVSYRLPRDLCAFISRHMYGGQLKSGRPAGGAGAAAGAVPAHVLWIDVVGQEERKGGRSCSNPVEARRVVNVAERLGGTSSWTILTGYDLQRSVLEEEVLRRGLGRHQQKQQATGAGTSGSSTSSGKGSQGGDRVYNIDTFQGREDEVVVVSLTRVKALGFMEDDRRVNVMLTRCTQQLVVVGSLRLALQHPHTLIGRMAAHCWDHGLVEQQELASGS</sequence>
<feature type="region of interest" description="Disordered" evidence="5">
    <location>
        <begin position="1"/>
        <end position="325"/>
    </location>
</feature>
<feature type="compositionally biased region" description="Polar residues" evidence="5">
    <location>
        <begin position="234"/>
        <end position="266"/>
    </location>
</feature>
<protein>
    <recommendedName>
        <fullName evidence="6">DNA2/NAM7 helicase-like C-terminal domain-containing protein</fullName>
    </recommendedName>
</protein>
<keyword evidence="4" id="KW-0067">ATP-binding</keyword>
<evidence type="ECO:0000313" key="8">
    <source>
        <dbReference type="Proteomes" id="UP000613740"/>
    </source>
</evidence>
<feature type="compositionally biased region" description="Low complexity" evidence="5">
    <location>
        <begin position="61"/>
        <end position="82"/>
    </location>
</feature>
<feature type="region of interest" description="Disordered" evidence="5">
    <location>
        <begin position="401"/>
        <end position="420"/>
    </location>
</feature>
<feature type="domain" description="DNA2/NAM7 helicase-like C-terminal" evidence="6">
    <location>
        <begin position="1167"/>
        <end position="1354"/>
    </location>
</feature>
<reference evidence="7" key="1">
    <citation type="journal article" date="2020" name="bioRxiv">
        <title>Comparative genomics of Chlamydomonas.</title>
        <authorList>
            <person name="Craig R.J."/>
            <person name="Hasan A.R."/>
            <person name="Ness R.W."/>
            <person name="Keightley P.D."/>
        </authorList>
    </citation>
    <scope>NUCLEOTIDE SEQUENCE</scope>
    <source>
        <strain evidence="7">CCAP 11/173</strain>
    </source>
</reference>
<proteinExistence type="predicted"/>
<dbReference type="Gene3D" id="3.40.50.300">
    <property type="entry name" value="P-loop containing nucleotide triphosphate hydrolases"/>
    <property type="match status" value="2"/>
</dbReference>
<dbReference type="InterPro" id="IPR050534">
    <property type="entry name" value="Coronavir_polyprotein_1ab"/>
</dbReference>